<dbReference type="Gene3D" id="3.30.40.10">
    <property type="entry name" value="Zinc/RING finger domain, C3HC4 (zinc finger)"/>
    <property type="match status" value="1"/>
</dbReference>
<dbReference type="PROSITE" id="PS51282">
    <property type="entry name" value="DWNN"/>
    <property type="match status" value="1"/>
</dbReference>
<keyword evidence="3 6" id="KW-0863">Zinc-finger</keyword>
<dbReference type="AlphaFoldDB" id="A0AAV5QII7"/>
<dbReference type="PROSITE" id="PS50158">
    <property type="entry name" value="ZF_CCHC"/>
    <property type="match status" value="1"/>
</dbReference>
<dbReference type="Gene3D" id="4.10.60.10">
    <property type="entry name" value="Zinc finger, CCHC-type"/>
    <property type="match status" value="1"/>
</dbReference>
<dbReference type="PANTHER" id="PTHR15439:SF0">
    <property type="entry name" value="CELL DIVISION CYCLE AND APOPTOSIS REGULATOR PROTEIN 1-RELATED"/>
    <property type="match status" value="1"/>
</dbReference>
<organism evidence="10 11">
    <name type="scientific">Saccharomycopsis crataegensis</name>
    <dbReference type="NCBI Taxonomy" id="43959"/>
    <lineage>
        <taxon>Eukaryota</taxon>
        <taxon>Fungi</taxon>
        <taxon>Dikarya</taxon>
        <taxon>Ascomycota</taxon>
        <taxon>Saccharomycotina</taxon>
        <taxon>Saccharomycetes</taxon>
        <taxon>Saccharomycopsidaceae</taxon>
        <taxon>Saccharomycopsis</taxon>
    </lineage>
</organism>
<dbReference type="InterPro" id="IPR001878">
    <property type="entry name" value="Znf_CCHC"/>
</dbReference>
<dbReference type="CDD" id="cd16620">
    <property type="entry name" value="vRING-HC-C4C4_RBBP6"/>
    <property type="match status" value="1"/>
</dbReference>
<dbReference type="SUPFAM" id="SSF57756">
    <property type="entry name" value="Retrovirus zinc finger-like domains"/>
    <property type="match status" value="1"/>
</dbReference>
<dbReference type="GO" id="GO:0006397">
    <property type="term" value="P:mRNA processing"/>
    <property type="evidence" value="ECO:0007669"/>
    <property type="project" value="InterPro"/>
</dbReference>
<evidence type="ECO:0000256" key="4">
    <source>
        <dbReference type="ARBA" id="ARBA00022833"/>
    </source>
</evidence>
<evidence type="ECO:0000313" key="11">
    <source>
        <dbReference type="Proteomes" id="UP001360560"/>
    </source>
</evidence>
<comment type="caution">
    <text evidence="10">The sequence shown here is derived from an EMBL/GenBank/DDBJ whole genome shotgun (WGS) entry which is preliminary data.</text>
</comment>
<feature type="region of interest" description="Disordered" evidence="7">
    <location>
        <begin position="101"/>
        <end position="129"/>
    </location>
</feature>
<dbReference type="Gene3D" id="3.10.20.90">
    <property type="entry name" value="Phosphatidylinositol 3-kinase Catalytic Subunit, Chain A, domain 1"/>
    <property type="match status" value="1"/>
</dbReference>
<name>A0AAV5QII7_9ASCO</name>
<reference evidence="10 11" key="1">
    <citation type="journal article" date="2023" name="Elife">
        <title>Identification of key yeast species and microbe-microbe interactions impacting larval growth of Drosophila in the wild.</title>
        <authorList>
            <person name="Mure A."/>
            <person name="Sugiura Y."/>
            <person name="Maeda R."/>
            <person name="Honda K."/>
            <person name="Sakurai N."/>
            <person name="Takahashi Y."/>
            <person name="Watada M."/>
            <person name="Katoh T."/>
            <person name="Gotoh A."/>
            <person name="Gotoh Y."/>
            <person name="Taniguchi I."/>
            <person name="Nakamura K."/>
            <person name="Hayashi T."/>
            <person name="Katayama T."/>
            <person name="Uemura T."/>
            <person name="Hattori Y."/>
        </authorList>
    </citation>
    <scope>NUCLEOTIDE SEQUENCE [LARGE SCALE GENOMIC DNA]</scope>
    <source>
        <strain evidence="10 11">SC-9</strain>
    </source>
</reference>
<dbReference type="PANTHER" id="PTHR15439">
    <property type="entry name" value="RETINOBLASTOMA-BINDING PROTEIN 6"/>
    <property type="match status" value="1"/>
</dbReference>
<evidence type="ECO:0000256" key="2">
    <source>
        <dbReference type="ARBA" id="ARBA00022723"/>
    </source>
</evidence>
<dbReference type="EMBL" id="BTFZ01000003">
    <property type="protein sequence ID" value="GMM34539.1"/>
    <property type="molecule type" value="Genomic_DNA"/>
</dbReference>
<feature type="domain" description="DWNN" evidence="9">
    <location>
        <begin position="5"/>
        <end position="78"/>
    </location>
</feature>
<dbReference type="GO" id="GO:0016567">
    <property type="term" value="P:protein ubiquitination"/>
    <property type="evidence" value="ECO:0007669"/>
    <property type="project" value="InterPro"/>
</dbReference>
<evidence type="ECO:0000256" key="7">
    <source>
        <dbReference type="SAM" id="MobiDB-lite"/>
    </source>
</evidence>
<protein>
    <submittedName>
        <fullName evidence="10">Cleavage polyadenylation factor subunit</fullName>
    </submittedName>
</protein>
<dbReference type="GO" id="GO:0008270">
    <property type="term" value="F:zinc ion binding"/>
    <property type="evidence" value="ECO:0007669"/>
    <property type="project" value="UniProtKB-KW"/>
</dbReference>
<evidence type="ECO:0000313" key="10">
    <source>
        <dbReference type="EMBL" id="GMM34539.1"/>
    </source>
</evidence>
<dbReference type="SMART" id="SM01180">
    <property type="entry name" value="DWNN"/>
    <property type="match status" value="1"/>
</dbReference>
<evidence type="ECO:0000256" key="6">
    <source>
        <dbReference type="PROSITE-ProRule" id="PRU00047"/>
    </source>
</evidence>
<keyword evidence="5" id="KW-0539">Nucleus</keyword>
<dbReference type="Pfam" id="PF08783">
    <property type="entry name" value="DWNN"/>
    <property type="match status" value="1"/>
</dbReference>
<dbReference type="InterPro" id="IPR036875">
    <property type="entry name" value="Znf_CCHC_sf"/>
</dbReference>
<feature type="compositionally biased region" description="Polar residues" evidence="7">
    <location>
        <begin position="112"/>
        <end position="128"/>
    </location>
</feature>
<dbReference type="InterPro" id="IPR014891">
    <property type="entry name" value="DWNN_domain"/>
</dbReference>
<dbReference type="Proteomes" id="UP001360560">
    <property type="component" value="Unassembled WGS sequence"/>
</dbReference>
<feature type="domain" description="CCHC-type" evidence="8">
    <location>
        <begin position="191"/>
        <end position="205"/>
    </location>
</feature>
<evidence type="ECO:0000259" key="9">
    <source>
        <dbReference type="PROSITE" id="PS51282"/>
    </source>
</evidence>
<dbReference type="RefSeq" id="XP_064851539.1">
    <property type="nucleotide sequence ID" value="XM_064995467.1"/>
</dbReference>
<dbReference type="SMART" id="SM00343">
    <property type="entry name" value="ZnF_C2HC"/>
    <property type="match status" value="1"/>
</dbReference>
<sequence>MSSTIFYRFKSQNKNSKIAFDGTGLTVFDLKKEIININKMAPATDFNLSLSNPDTDEEYKDDNQVIPRSSFVIARRYPSSRVGKGNASRYIAGKPRVSKTGRGNLAWDNHNKNSTSASGGIPGSTSAAGNMITISEDKNISEEDKIKAMFQNQDMAWQETQEMMENATPVYVKRGDNAASKNEPPPPGYICYRCGSKDHFIKNCPTNGDVSFDGKRIKRTAGIPKSSLKVVDKPPTDNAGGFMLTEDGQFVVAMADKKAWETYQKKQNLFNNLNTESITDKSLIDPITKKLFQKPVKTPCCGKTYSLDTLEGLLIESDFICPNCDKSDIFLDQLVEDKEMNDKIKTYLENEAEKNGLKRSDIDSADPTGNAGLPDLKRIKVDDGIDLPSRPQLPAIPNVHMPMVAPPGFPMMPVNGLPFMPMPSPNGFPFNGMNNGNNQ</sequence>
<accession>A0AAV5QII7</accession>
<dbReference type="InterPro" id="IPR025829">
    <property type="entry name" value="Zn_knuckle_CX2CX3GHX4C"/>
</dbReference>
<proteinExistence type="predicted"/>
<comment type="subcellular location">
    <subcellularLocation>
        <location evidence="1">Nucleus</location>
    </subcellularLocation>
</comment>
<evidence type="ECO:0000259" key="8">
    <source>
        <dbReference type="PROSITE" id="PS50158"/>
    </source>
</evidence>
<dbReference type="Pfam" id="PF04564">
    <property type="entry name" value="U-box"/>
    <property type="match status" value="1"/>
</dbReference>
<keyword evidence="2" id="KW-0479">Metal-binding</keyword>
<dbReference type="InterPro" id="IPR003613">
    <property type="entry name" value="Ubox_domain"/>
</dbReference>
<dbReference type="InterPro" id="IPR033489">
    <property type="entry name" value="RBBP6"/>
</dbReference>
<evidence type="ECO:0000256" key="5">
    <source>
        <dbReference type="ARBA" id="ARBA00023242"/>
    </source>
</evidence>
<keyword evidence="4" id="KW-0862">Zinc</keyword>
<dbReference type="Pfam" id="PF13696">
    <property type="entry name" value="zf-CCHC_2"/>
    <property type="match status" value="1"/>
</dbReference>
<keyword evidence="11" id="KW-1185">Reference proteome</keyword>
<dbReference type="GeneID" id="90072518"/>
<evidence type="ECO:0000256" key="3">
    <source>
        <dbReference type="ARBA" id="ARBA00022771"/>
    </source>
</evidence>
<gene>
    <name evidence="10" type="ORF">DASC09_018640</name>
</gene>
<dbReference type="GO" id="GO:0005634">
    <property type="term" value="C:nucleus"/>
    <property type="evidence" value="ECO:0007669"/>
    <property type="project" value="UniProtKB-SubCell"/>
</dbReference>
<evidence type="ECO:0000256" key="1">
    <source>
        <dbReference type="ARBA" id="ARBA00004123"/>
    </source>
</evidence>
<dbReference type="SUPFAM" id="SSF57850">
    <property type="entry name" value="RING/U-box"/>
    <property type="match status" value="1"/>
</dbReference>
<dbReference type="GO" id="GO:0061630">
    <property type="term" value="F:ubiquitin protein ligase activity"/>
    <property type="evidence" value="ECO:0007669"/>
    <property type="project" value="InterPro"/>
</dbReference>
<dbReference type="GO" id="GO:0006511">
    <property type="term" value="P:ubiquitin-dependent protein catabolic process"/>
    <property type="evidence" value="ECO:0007669"/>
    <property type="project" value="TreeGrafter"/>
</dbReference>
<dbReference type="GO" id="GO:0003676">
    <property type="term" value="F:nucleic acid binding"/>
    <property type="evidence" value="ECO:0007669"/>
    <property type="project" value="InterPro"/>
</dbReference>
<dbReference type="InterPro" id="IPR013083">
    <property type="entry name" value="Znf_RING/FYVE/PHD"/>
</dbReference>